<dbReference type="RefSeq" id="WP_139075387.1">
    <property type="nucleotide sequence ID" value="NZ_VDFU01000003.1"/>
</dbReference>
<accession>A0A5C4N1H0</accession>
<feature type="region of interest" description="Disordered" evidence="1">
    <location>
        <begin position="68"/>
        <end position="94"/>
    </location>
</feature>
<gene>
    <name evidence="3" type="ORF">FHG66_03935</name>
</gene>
<organism evidence="3 4">
    <name type="scientific">Rubellimicrobium rubrum</name>
    <dbReference type="NCBI Taxonomy" id="2585369"/>
    <lineage>
        <taxon>Bacteria</taxon>
        <taxon>Pseudomonadati</taxon>
        <taxon>Pseudomonadota</taxon>
        <taxon>Alphaproteobacteria</taxon>
        <taxon>Rhodobacterales</taxon>
        <taxon>Roseobacteraceae</taxon>
        <taxon>Rubellimicrobium</taxon>
    </lineage>
</organism>
<dbReference type="Pfam" id="PF07987">
    <property type="entry name" value="DUF1775"/>
    <property type="match status" value="1"/>
</dbReference>
<dbReference type="InterPro" id="IPR038507">
    <property type="entry name" value="YcnI-like_sf"/>
</dbReference>
<name>A0A5C4N1H0_9RHOB</name>
<dbReference type="Gene3D" id="2.60.40.2230">
    <property type="entry name" value="Uncharacterised protein YcnI-like PF07987, DUF1775"/>
    <property type="match status" value="1"/>
</dbReference>
<dbReference type="EMBL" id="VDFU01000003">
    <property type="protein sequence ID" value="TNC51965.1"/>
    <property type="molecule type" value="Genomic_DNA"/>
</dbReference>
<feature type="compositionally biased region" description="Basic and acidic residues" evidence="1">
    <location>
        <begin position="69"/>
        <end position="78"/>
    </location>
</feature>
<evidence type="ECO:0000313" key="4">
    <source>
        <dbReference type="Proteomes" id="UP000305887"/>
    </source>
</evidence>
<protein>
    <submittedName>
        <fullName evidence="3">DUF1775 domain-containing protein</fullName>
    </submittedName>
</protein>
<dbReference type="Proteomes" id="UP000305887">
    <property type="component" value="Unassembled WGS sequence"/>
</dbReference>
<evidence type="ECO:0000313" key="3">
    <source>
        <dbReference type="EMBL" id="TNC51965.1"/>
    </source>
</evidence>
<dbReference type="AlphaFoldDB" id="A0A5C4N1H0"/>
<feature type="domain" description="YncI copper-binding" evidence="2">
    <location>
        <begin position="8"/>
        <end position="85"/>
    </location>
</feature>
<dbReference type="InterPro" id="IPR012533">
    <property type="entry name" value="YcnI-copper_dom"/>
</dbReference>
<proteinExistence type="predicted"/>
<dbReference type="OrthoDB" id="9796962at2"/>
<evidence type="ECO:0000256" key="1">
    <source>
        <dbReference type="SAM" id="MobiDB-lite"/>
    </source>
</evidence>
<keyword evidence="4" id="KW-1185">Reference proteome</keyword>
<reference evidence="3 4" key="1">
    <citation type="submission" date="2019-06" db="EMBL/GenBank/DDBJ databases">
        <title>YIM 131921 draft genome.</title>
        <authorList>
            <person name="Jiang L."/>
        </authorList>
    </citation>
    <scope>NUCLEOTIDE SEQUENCE [LARGE SCALE GENOMIC DNA]</scope>
    <source>
        <strain evidence="3 4">YIM 131921</strain>
    </source>
</reference>
<comment type="caution">
    <text evidence="3">The sequence shown here is derived from an EMBL/GenBank/DDBJ whole genome shotgun (WGS) entry which is preliminary data.</text>
</comment>
<sequence length="94" mass="10239">MPNPRPPGETVTEGVREITYSGGGLPDDWSDEFTCRARLSEDGVAGPTLCFPVLQTRSKAKIRWIEAPPKGEDRKELEEPAPALILADPTAPTH</sequence>
<evidence type="ECO:0000259" key="2">
    <source>
        <dbReference type="Pfam" id="PF07987"/>
    </source>
</evidence>